<keyword evidence="4" id="KW-1185">Reference proteome</keyword>
<gene>
    <name evidence="3" type="ORF">PRCDC_0200500</name>
</gene>
<evidence type="ECO:0000313" key="4">
    <source>
        <dbReference type="Proteomes" id="UP000027581"/>
    </source>
</evidence>
<keyword evidence="1" id="KW-0472">Membrane</keyword>
<dbReference type="VEuPathDB" id="PlasmoDB:PRG01_0015100"/>
<reference evidence="3" key="2">
    <citation type="submission" date="2014-05" db="EMBL/GenBank/DDBJ databases">
        <title>The genome sequences of chimpanzee malaria parasites reveal the path to human adaptation.</title>
        <authorList>
            <person name="Otto T.D."/>
            <person name="Rayner J.C."/>
            <person name="Boehme U."/>
            <person name="Pain A."/>
            <person name="Spottiswoode N."/>
            <person name="Sanders M."/>
            <person name="Quail M."/>
            <person name="Ollomo B."/>
            <person name="Renaud F."/>
            <person name="Thomas A.W."/>
            <person name="Prugnolle F."/>
            <person name="Conway D.J."/>
            <person name="Newbold C."/>
            <person name="Berriman M."/>
        </authorList>
    </citation>
    <scope>NUCLEOTIDE SEQUENCE [LARGE SCALE GENOMIC DNA]</scope>
    <source>
        <strain evidence="3">CDC</strain>
    </source>
</reference>
<sequence>MSCNYFKLSFISILLCILIITNKFCLEQITHNKSNNFNIINGTHRRLLAEPHKTHLLKNHSGENSLTQPIVNKLGENNTKCRKKSPSCTSNDDIYQEHDSKMKQIICKNEKNIKSWFQKFHKKSPRNKLKTIMKIFLIFLFWELALIYYFFRYIYKKIKKHFHTD</sequence>
<reference evidence="3" key="1">
    <citation type="submission" date="2014-01" db="EMBL/GenBank/DDBJ databases">
        <authorList>
            <person name="Aslett M."/>
        </authorList>
    </citation>
    <scope>NUCLEOTIDE SEQUENCE</scope>
    <source>
        <strain evidence="3">CDC</strain>
    </source>
</reference>
<name>A0A060RMX4_PLARE</name>
<protein>
    <submittedName>
        <fullName evidence="3">Uncharacterized protein</fullName>
    </submittedName>
</protein>
<dbReference type="PhylomeDB" id="A0A060RMX4"/>
<feature type="transmembrane region" description="Helical" evidence="1">
    <location>
        <begin position="132"/>
        <end position="151"/>
    </location>
</feature>
<keyword evidence="2" id="KW-0732">Signal</keyword>
<dbReference type="EMBL" id="HG810763">
    <property type="protein sequence ID" value="CDO62246.1"/>
    <property type="molecule type" value="Genomic_DNA"/>
</dbReference>
<keyword evidence="1" id="KW-0812">Transmembrane</keyword>
<feature type="signal peptide" evidence="2">
    <location>
        <begin position="1"/>
        <end position="25"/>
    </location>
</feature>
<dbReference type="AlphaFoldDB" id="A0A060RMX4"/>
<accession>A0A060RMX4</accession>
<dbReference type="VEuPathDB" id="PlasmoDB:PRCDC_0200500"/>
<proteinExistence type="predicted"/>
<dbReference type="Proteomes" id="UP000027581">
    <property type="component" value="Unassembled WGS sequence"/>
</dbReference>
<evidence type="ECO:0000256" key="1">
    <source>
        <dbReference type="SAM" id="Phobius"/>
    </source>
</evidence>
<keyword evidence="1" id="KW-1133">Transmembrane helix</keyword>
<evidence type="ECO:0000313" key="3">
    <source>
        <dbReference type="EMBL" id="CDO62246.1"/>
    </source>
</evidence>
<feature type="chain" id="PRO_5001586142" evidence="2">
    <location>
        <begin position="26"/>
        <end position="165"/>
    </location>
</feature>
<evidence type="ECO:0000256" key="2">
    <source>
        <dbReference type="SAM" id="SignalP"/>
    </source>
</evidence>
<organism evidence="3 4">
    <name type="scientific">Plasmodium reichenowi</name>
    <dbReference type="NCBI Taxonomy" id="5854"/>
    <lineage>
        <taxon>Eukaryota</taxon>
        <taxon>Sar</taxon>
        <taxon>Alveolata</taxon>
        <taxon>Apicomplexa</taxon>
        <taxon>Aconoidasida</taxon>
        <taxon>Haemosporida</taxon>
        <taxon>Plasmodiidae</taxon>
        <taxon>Plasmodium</taxon>
        <taxon>Plasmodium (Laverania)</taxon>
    </lineage>
</organism>